<evidence type="ECO:0000313" key="1">
    <source>
        <dbReference type="EMBL" id="MCG9971643.1"/>
    </source>
</evidence>
<comment type="caution">
    <text evidence="1">The sequence shown here is derived from an EMBL/GenBank/DDBJ whole genome shotgun (WGS) entry which is preliminary data.</text>
</comment>
<dbReference type="PROSITE" id="PS51257">
    <property type="entry name" value="PROKAR_LIPOPROTEIN"/>
    <property type="match status" value="1"/>
</dbReference>
<dbReference type="RefSeq" id="WP_240098083.1">
    <property type="nucleotide sequence ID" value="NZ_JAJSON010000018.1"/>
</dbReference>
<evidence type="ECO:0008006" key="3">
    <source>
        <dbReference type="Google" id="ProtNLM"/>
    </source>
</evidence>
<dbReference type="EMBL" id="JAJSON010000018">
    <property type="protein sequence ID" value="MCG9971643.1"/>
    <property type="molecule type" value="Genomic_DNA"/>
</dbReference>
<accession>A0A9X2A8A6</accession>
<proteinExistence type="predicted"/>
<gene>
    <name evidence="1" type="ORF">LU635_08350</name>
</gene>
<evidence type="ECO:0000313" key="2">
    <source>
        <dbReference type="Proteomes" id="UP001139344"/>
    </source>
</evidence>
<organism evidence="1 2">
    <name type="scientific">Christiangramia crocea</name>
    <dbReference type="NCBI Taxonomy" id="2904124"/>
    <lineage>
        <taxon>Bacteria</taxon>
        <taxon>Pseudomonadati</taxon>
        <taxon>Bacteroidota</taxon>
        <taxon>Flavobacteriia</taxon>
        <taxon>Flavobacteriales</taxon>
        <taxon>Flavobacteriaceae</taxon>
        <taxon>Christiangramia</taxon>
    </lineage>
</organism>
<dbReference type="AlphaFoldDB" id="A0A9X2A8A6"/>
<sequence>MRKSLLPVLILIIASCNFETKKISSEEVLEQESRSLNWKEVDEYPAFEECKNKTELTAAKNCFESKIARTIYSFLASQQPVVTESINDTLYIYLEITKEGQPQIDSVKVDTTITNQLPDIEKWLRQSIDSLPKIYPASKRGIPVSTVFKMPIVVKAE</sequence>
<keyword evidence="2" id="KW-1185">Reference proteome</keyword>
<dbReference type="Proteomes" id="UP001139344">
    <property type="component" value="Unassembled WGS sequence"/>
</dbReference>
<reference evidence="1" key="1">
    <citation type="submission" date="2021-12" db="EMBL/GenBank/DDBJ databases">
        <title>Description of Gramella crocea sp. nov., a new bacterium isolated from activated sludge.</title>
        <authorList>
            <person name="Zhang X."/>
        </authorList>
    </citation>
    <scope>NUCLEOTIDE SEQUENCE</scope>
    <source>
        <strain evidence="1">YB25</strain>
    </source>
</reference>
<name>A0A9X2A8A6_9FLAO</name>
<protein>
    <recommendedName>
        <fullName evidence="3">TonB C-terminal domain-containing protein</fullName>
    </recommendedName>
</protein>